<evidence type="ECO:0000256" key="1">
    <source>
        <dbReference type="ARBA" id="ARBA00022679"/>
    </source>
</evidence>
<dbReference type="PANTHER" id="PTHR42700">
    <property type="entry name" value="SULFATE ADENYLYLTRANSFERASE"/>
    <property type="match status" value="1"/>
</dbReference>
<reference evidence="3 4" key="1">
    <citation type="submission" date="2021-05" db="EMBL/GenBank/DDBJ databases">
        <title>Complete genome of the cytokinin-producing biocontrol strain Pseudomonas fluorescens G20-18.</title>
        <authorList>
            <person name="Nielsen T.K."/>
            <person name="Mekureyaw M.F."/>
            <person name="Hansen L.H."/>
            <person name="Nicolaisen M.H."/>
            <person name="Roitsch T.G."/>
            <person name="Hennessy R.C."/>
        </authorList>
    </citation>
    <scope>NUCLEOTIDE SEQUENCE [LARGE SCALE GENOMIC DNA]</scope>
    <source>
        <strain evidence="3 4">G20-18</strain>
    </source>
</reference>
<sequence length="182" mass="20216">MSADPTGQVVWITGLSGAGKSTLAVEFVAGLRSRGHSVVMLDGDELRDVFGATAANSQNHGRKGRLALAMQYAHLCRVIAAQGHTVVIATISLFREVHAWNRAHLPGYFEVYLKVPVEELRRRDPKGIYRRFDAGELNNVAGLDLAIDEPDAADWVVEFDPDRSIQTLTENVLHHFFRRKLV</sequence>
<dbReference type="EC" id="2.7.1.25" evidence="3"/>
<dbReference type="Proteomes" id="UP000681155">
    <property type="component" value="Chromosome"/>
</dbReference>
<dbReference type="Pfam" id="PF01583">
    <property type="entry name" value="APS_kinase"/>
    <property type="match status" value="1"/>
</dbReference>
<keyword evidence="3" id="KW-0418">Kinase</keyword>
<protein>
    <submittedName>
        <fullName evidence="3">Adenylyl-sulfate kinase</fullName>
        <ecNumber evidence="3">2.7.1.25</ecNumber>
    </submittedName>
</protein>
<dbReference type="PANTHER" id="PTHR42700:SF1">
    <property type="entry name" value="SULFATE ADENYLYLTRANSFERASE"/>
    <property type="match status" value="1"/>
</dbReference>
<feature type="domain" description="APS kinase" evidence="2">
    <location>
        <begin position="7"/>
        <end position="157"/>
    </location>
</feature>
<name>A0ABX8F5J5_9PSED</name>
<proteinExistence type="predicted"/>
<organism evidence="3 4">
    <name type="scientific">Pseudomonas hormoni</name>
    <dbReference type="NCBI Taxonomy" id="3093767"/>
    <lineage>
        <taxon>Bacteria</taxon>
        <taxon>Pseudomonadati</taxon>
        <taxon>Pseudomonadota</taxon>
        <taxon>Gammaproteobacteria</taxon>
        <taxon>Pseudomonadales</taxon>
        <taxon>Pseudomonadaceae</taxon>
        <taxon>Pseudomonas</taxon>
    </lineage>
</organism>
<dbReference type="EMBL" id="CP075566">
    <property type="protein sequence ID" value="QVW26801.1"/>
    <property type="molecule type" value="Genomic_DNA"/>
</dbReference>
<dbReference type="SUPFAM" id="SSF52540">
    <property type="entry name" value="P-loop containing nucleoside triphosphate hydrolases"/>
    <property type="match status" value="1"/>
</dbReference>
<evidence type="ECO:0000259" key="2">
    <source>
        <dbReference type="Pfam" id="PF01583"/>
    </source>
</evidence>
<dbReference type="GO" id="GO:0004020">
    <property type="term" value="F:adenylylsulfate kinase activity"/>
    <property type="evidence" value="ECO:0007669"/>
    <property type="project" value="UniProtKB-EC"/>
</dbReference>
<dbReference type="NCBIfam" id="NF004041">
    <property type="entry name" value="PRK05541.1"/>
    <property type="match status" value="1"/>
</dbReference>
<accession>A0ABX8F5J5</accession>
<gene>
    <name evidence="3" type="ORF">KJF94_05585</name>
</gene>
<dbReference type="Gene3D" id="3.40.50.300">
    <property type="entry name" value="P-loop containing nucleotide triphosphate hydrolases"/>
    <property type="match status" value="1"/>
</dbReference>
<dbReference type="InterPro" id="IPR027417">
    <property type="entry name" value="P-loop_NTPase"/>
</dbReference>
<dbReference type="InterPro" id="IPR059117">
    <property type="entry name" value="APS_kinase_dom"/>
</dbReference>
<evidence type="ECO:0000313" key="3">
    <source>
        <dbReference type="EMBL" id="QVW26801.1"/>
    </source>
</evidence>
<dbReference type="InterPro" id="IPR050512">
    <property type="entry name" value="Sulf_AdTrans/APS_kinase"/>
</dbReference>
<evidence type="ECO:0000313" key="4">
    <source>
        <dbReference type="Proteomes" id="UP000681155"/>
    </source>
</evidence>
<keyword evidence="4" id="KW-1185">Reference proteome</keyword>
<keyword evidence="1 3" id="KW-0808">Transferase</keyword>